<evidence type="ECO:0000313" key="2">
    <source>
        <dbReference type="Proteomes" id="UP000485058"/>
    </source>
</evidence>
<reference evidence="1 2" key="1">
    <citation type="submission" date="2020-02" db="EMBL/GenBank/DDBJ databases">
        <title>Draft genome sequence of Haematococcus lacustris strain NIES-144.</title>
        <authorList>
            <person name="Morimoto D."/>
            <person name="Nakagawa S."/>
            <person name="Yoshida T."/>
            <person name="Sawayama S."/>
        </authorList>
    </citation>
    <scope>NUCLEOTIDE SEQUENCE [LARGE SCALE GENOMIC DNA]</scope>
    <source>
        <strain evidence="1 2">NIES-144</strain>
    </source>
</reference>
<proteinExistence type="predicted"/>
<dbReference type="EMBL" id="BLLF01000809">
    <property type="protein sequence ID" value="GFH15124.1"/>
    <property type="molecule type" value="Genomic_DNA"/>
</dbReference>
<dbReference type="AlphaFoldDB" id="A0A699Z8F3"/>
<gene>
    <name evidence="1" type="ORF">HaLaN_11292</name>
</gene>
<protein>
    <submittedName>
        <fullName evidence="1">Uncharacterized protein</fullName>
    </submittedName>
</protein>
<name>A0A699Z8F3_HAELA</name>
<evidence type="ECO:0000313" key="1">
    <source>
        <dbReference type="EMBL" id="GFH15124.1"/>
    </source>
</evidence>
<dbReference type="Proteomes" id="UP000485058">
    <property type="component" value="Unassembled WGS sequence"/>
</dbReference>
<accession>A0A699Z8F3</accession>
<sequence>MQGVQAVAAAEALGRGAVECWGQGSCGTSVGCSDHTRSH</sequence>
<keyword evidence="2" id="KW-1185">Reference proteome</keyword>
<comment type="caution">
    <text evidence="1">The sequence shown here is derived from an EMBL/GenBank/DDBJ whole genome shotgun (WGS) entry which is preliminary data.</text>
</comment>
<organism evidence="1 2">
    <name type="scientific">Haematococcus lacustris</name>
    <name type="common">Green alga</name>
    <name type="synonym">Haematococcus pluvialis</name>
    <dbReference type="NCBI Taxonomy" id="44745"/>
    <lineage>
        <taxon>Eukaryota</taxon>
        <taxon>Viridiplantae</taxon>
        <taxon>Chlorophyta</taxon>
        <taxon>core chlorophytes</taxon>
        <taxon>Chlorophyceae</taxon>
        <taxon>CS clade</taxon>
        <taxon>Chlamydomonadales</taxon>
        <taxon>Haematococcaceae</taxon>
        <taxon>Haematococcus</taxon>
    </lineage>
</organism>